<evidence type="ECO:0000256" key="3">
    <source>
        <dbReference type="ARBA" id="ARBA00023163"/>
    </source>
</evidence>
<reference evidence="6 7" key="1">
    <citation type="submission" date="2016-11" db="EMBL/GenBank/DDBJ databases">
        <authorList>
            <person name="Jaros S."/>
            <person name="Januszkiewicz K."/>
            <person name="Wedrychowicz H."/>
        </authorList>
    </citation>
    <scope>NUCLEOTIDE SEQUENCE [LARGE SCALE GENOMIC DNA]</scope>
    <source>
        <strain evidence="6 7">DSM 6191</strain>
    </source>
</reference>
<dbReference type="Proteomes" id="UP000184241">
    <property type="component" value="Unassembled WGS sequence"/>
</dbReference>
<feature type="region of interest" description="Disordered" evidence="4">
    <location>
        <begin position="192"/>
        <end position="215"/>
    </location>
</feature>
<sequence>MFVKGDKSMEKSNNDLIKQLARLQWLMHKHHFKNHKNHGPMADIHRGQGRVLALLKLKPEITQKELANILDIRSQSLGELLAKLERNGYITRTPSEEDRRAMIIRLTEEGKAATNEKEQEDNTKDLFKCLNESEQNNLKDYLGRIIVELEKELGDADDIEHEMHHHNHPHMGRRGFLEHCDRRRGFNHNCNEENHHNPFGRKTDIKEDEIEEPNE</sequence>
<dbReference type="AlphaFoldDB" id="A0A1M5YND3"/>
<feature type="compositionally biased region" description="Basic and acidic residues" evidence="4">
    <location>
        <begin position="192"/>
        <end position="205"/>
    </location>
</feature>
<dbReference type="SMART" id="SM00347">
    <property type="entry name" value="HTH_MARR"/>
    <property type="match status" value="1"/>
</dbReference>
<organism evidence="6 7">
    <name type="scientific">Clostridium intestinale DSM 6191</name>
    <dbReference type="NCBI Taxonomy" id="1121320"/>
    <lineage>
        <taxon>Bacteria</taxon>
        <taxon>Bacillati</taxon>
        <taxon>Bacillota</taxon>
        <taxon>Clostridia</taxon>
        <taxon>Eubacteriales</taxon>
        <taxon>Clostridiaceae</taxon>
        <taxon>Clostridium</taxon>
    </lineage>
</organism>
<gene>
    <name evidence="6" type="ORF">SAMN02745941_02180</name>
</gene>
<dbReference type="InterPro" id="IPR023187">
    <property type="entry name" value="Tscrpt_reg_MarR-type_CS"/>
</dbReference>
<dbReference type="PANTHER" id="PTHR42756:SF1">
    <property type="entry name" value="TRANSCRIPTIONAL REPRESSOR OF EMRAB OPERON"/>
    <property type="match status" value="1"/>
</dbReference>
<dbReference type="PROSITE" id="PS01117">
    <property type="entry name" value="HTH_MARR_1"/>
    <property type="match status" value="1"/>
</dbReference>
<keyword evidence="1" id="KW-0805">Transcription regulation</keyword>
<evidence type="ECO:0000256" key="2">
    <source>
        <dbReference type="ARBA" id="ARBA00023125"/>
    </source>
</evidence>
<accession>A0A1M5YND3</accession>
<keyword evidence="2 6" id="KW-0238">DNA-binding</keyword>
<proteinExistence type="predicted"/>
<protein>
    <submittedName>
        <fullName evidence="6">DNA-binding transcriptional regulator, MarR family</fullName>
    </submittedName>
</protein>
<evidence type="ECO:0000256" key="1">
    <source>
        <dbReference type="ARBA" id="ARBA00023015"/>
    </source>
</evidence>
<dbReference type="GO" id="GO:0003700">
    <property type="term" value="F:DNA-binding transcription factor activity"/>
    <property type="evidence" value="ECO:0007669"/>
    <property type="project" value="InterPro"/>
</dbReference>
<dbReference type="Gene3D" id="1.10.10.10">
    <property type="entry name" value="Winged helix-like DNA-binding domain superfamily/Winged helix DNA-binding domain"/>
    <property type="match status" value="1"/>
</dbReference>
<dbReference type="SUPFAM" id="SSF46785">
    <property type="entry name" value="Winged helix' DNA-binding domain"/>
    <property type="match status" value="1"/>
</dbReference>
<evidence type="ECO:0000313" key="6">
    <source>
        <dbReference type="EMBL" id="SHI13587.1"/>
    </source>
</evidence>
<dbReference type="InterPro" id="IPR036390">
    <property type="entry name" value="WH_DNA-bd_sf"/>
</dbReference>
<dbReference type="PANTHER" id="PTHR42756">
    <property type="entry name" value="TRANSCRIPTIONAL REGULATOR, MARR"/>
    <property type="match status" value="1"/>
</dbReference>
<feature type="compositionally biased region" description="Acidic residues" evidence="4">
    <location>
        <begin position="206"/>
        <end position="215"/>
    </location>
</feature>
<dbReference type="PROSITE" id="PS50995">
    <property type="entry name" value="HTH_MARR_2"/>
    <property type="match status" value="1"/>
</dbReference>
<dbReference type="InterPro" id="IPR036388">
    <property type="entry name" value="WH-like_DNA-bd_sf"/>
</dbReference>
<dbReference type="Pfam" id="PF12802">
    <property type="entry name" value="MarR_2"/>
    <property type="match status" value="1"/>
</dbReference>
<keyword evidence="3" id="KW-0804">Transcription</keyword>
<dbReference type="EMBL" id="FQXU01000006">
    <property type="protein sequence ID" value="SHI13587.1"/>
    <property type="molecule type" value="Genomic_DNA"/>
</dbReference>
<evidence type="ECO:0000256" key="4">
    <source>
        <dbReference type="SAM" id="MobiDB-lite"/>
    </source>
</evidence>
<dbReference type="InterPro" id="IPR000835">
    <property type="entry name" value="HTH_MarR-typ"/>
</dbReference>
<evidence type="ECO:0000259" key="5">
    <source>
        <dbReference type="PROSITE" id="PS50995"/>
    </source>
</evidence>
<evidence type="ECO:0000313" key="7">
    <source>
        <dbReference type="Proteomes" id="UP000184241"/>
    </source>
</evidence>
<feature type="domain" description="HTH marR-type" evidence="5">
    <location>
        <begin position="13"/>
        <end position="147"/>
    </location>
</feature>
<dbReference type="GO" id="GO:0003677">
    <property type="term" value="F:DNA binding"/>
    <property type="evidence" value="ECO:0007669"/>
    <property type="project" value="UniProtKB-KW"/>
</dbReference>
<name>A0A1M5YND3_9CLOT</name>
<dbReference type="PRINTS" id="PR00598">
    <property type="entry name" value="HTHMARR"/>
</dbReference>